<dbReference type="InterPro" id="IPR036397">
    <property type="entry name" value="RNaseH_sf"/>
</dbReference>
<keyword evidence="3" id="KW-1185">Reference proteome</keyword>
<dbReference type="InterPro" id="IPR012337">
    <property type="entry name" value="RNaseH-like_sf"/>
</dbReference>
<dbReference type="InterPro" id="IPR002156">
    <property type="entry name" value="RNaseH_domain"/>
</dbReference>
<dbReference type="GO" id="GO:0004523">
    <property type="term" value="F:RNA-DNA hybrid ribonuclease activity"/>
    <property type="evidence" value="ECO:0007669"/>
    <property type="project" value="InterPro"/>
</dbReference>
<dbReference type="InterPro" id="IPR044730">
    <property type="entry name" value="RNase_H-like_dom_plant"/>
</dbReference>
<dbReference type="InterPro" id="IPR053151">
    <property type="entry name" value="RNase_H-like"/>
</dbReference>
<evidence type="ECO:0000313" key="3">
    <source>
        <dbReference type="Proteomes" id="UP000593574"/>
    </source>
</evidence>
<evidence type="ECO:0000259" key="1">
    <source>
        <dbReference type="Pfam" id="PF13456"/>
    </source>
</evidence>
<dbReference type="Pfam" id="PF13456">
    <property type="entry name" value="RVT_3"/>
    <property type="match status" value="1"/>
</dbReference>
<comment type="caution">
    <text evidence="2">The sequence shown here is derived from an EMBL/GenBank/DDBJ whole genome shotgun (WGS) entry which is preliminary data.</text>
</comment>
<sequence>GYVINESAGGVVKDQFGDWLVGFNHNLGVCLVFNVELWSIWNGLFLLQEKGYVKALIQTDCLEALNAIQDGYLGISNSILVRQIKLMLQYKEHWIVRHVPREKNQVVDHLAKMSSVWIDELTWTSPGAHRPNPRSKENLHTLLANHGIRREWICITTLS</sequence>
<protein>
    <recommendedName>
        <fullName evidence="1">RNase H type-1 domain-containing protein</fullName>
    </recommendedName>
</protein>
<dbReference type="EMBL" id="JABEZV010441164">
    <property type="protein sequence ID" value="MBA0729930.1"/>
    <property type="molecule type" value="Genomic_DNA"/>
</dbReference>
<dbReference type="Proteomes" id="UP000593574">
    <property type="component" value="Unassembled WGS sequence"/>
</dbReference>
<dbReference type="CDD" id="cd06222">
    <property type="entry name" value="RNase_H_like"/>
    <property type="match status" value="1"/>
</dbReference>
<gene>
    <name evidence="2" type="ORF">Golax_025451</name>
</gene>
<dbReference type="Gene3D" id="3.30.420.10">
    <property type="entry name" value="Ribonuclease H-like superfamily/Ribonuclease H"/>
    <property type="match status" value="1"/>
</dbReference>
<reference evidence="2 3" key="1">
    <citation type="journal article" date="2019" name="Genome Biol. Evol.">
        <title>Insights into the evolution of the New World diploid cottons (Gossypium, subgenus Houzingenia) based on genome sequencing.</title>
        <authorList>
            <person name="Grover C.E."/>
            <person name="Arick M.A. 2nd"/>
            <person name="Thrash A."/>
            <person name="Conover J.L."/>
            <person name="Sanders W.S."/>
            <person name="Peterson D.G."/>
            <person name="Frelichowski J.E."/>
            <person name="Scheffler J.A."/>
            <person name="Scheffler B.E."/>
            <person name="Wendel J.F."/>
        </authorList>
    </citation>
    <scope>NUCLEOTIDE SEQUENCE [LARGE SCALE GENOMIC DNA]</scope>
    <source>
        <strain evidence="2">4</strain>
        <tissue evidence="2">Leaf</tissue>
    </source>
</reference>
<name>A0A7J9B0X7_9ROSI</name>
<dbReference type="GO" id="GO:0003676">
    <property type="term" value="F:nucleic acid binding"/>
    <property type="evidence" value="ECO:0007669"/>
    <property type="project" value="InterPro"/>
</dbReference>
<organism evidence="2 3">
    <name type="scientific">Gossypium laxum</name>
    <dbReference type="NCBI Taxonomy" id="34288"/>
    <lineage>
        <taxon>Eukaryota</taxon>
        <taxon>Viridiplantae</taxon>
        <taxon>Streptophyta</taxon>
        <taxon>Embryophyta</taxon>
        <taxon>Tracheophyta</taxon>
        <taxon>Spermatophyta</taxon>
        <taxon>Magnoliopsida</taxon>
        <taxon>eudicotyledons</taxon>
        <taxon>Gunneridae</taxon>
        <taxon>Pentapetalae</taxon>
        <taxon>rosids</taxon>
        <taxon>malvids</taxon>
        <taxon>Malvales</taxon>
        <taxon>Malvaceae</taxon>
        <taxon>Malvoideae</taxon>
        <taxon>Gossypium</taxon>
    </lineage>
</organism>
<proteinExistence type="predicted"/>
<feature type="non-terminal residue" evidence="2">
    <location>
        <position position="159"/>
    </location>
</feature>
<dbReference type="AlphaFoldDB" id="A0A7J9B0X7"/>
<dbReference type="PANTHER" id="PTHR47723">
    <property type="entry name" value="OS05G0353850 PROTEIN"/>
    <property type="match status" value="1"/>
</dbReference>
<evidence type="ECO:0000313" key="2">
    <source>
        <dbReference type="EMBL" id="MBA0729930.1"/>
    </source>
</evidence>
<accession>A0A7J9B0X7</accession>
<dbReference type="SUPFAM" id="SSF53098">
    <property type="entry name" value="Ribonuclease H-like"/>
    <property type="match status" value="1"/>
</dbReference>
<dbReference type="PANTHER" id="PTHR47723:SF13">
    <property type="entry name" value="PUTATIVE-RELATED"/>
    <property type="match status" value="1"/>
</dbReference>
<feature type="domain" description="RNase H type-1" evidence="1">
    <location>
        <begin position="7"/>
        <end position="113"/>
    </location>
</feature>